<reference evidence="1" key="1">
    <citation type="journal article" date="2021" name="Nat. Commun.">
        <title>Genetic determinants of endophytism in the Arabidopsis root mycobiome.</title>
        <authorList>
            <person name="Mesny F."/>
            <person name="Miyauchi S."/>
            <person name="Thiergart T."/>
            <person name="Pickel B."/>
            <person name="Atanasova L."/>
            <person name="Karlsson M."/>
            <person name="Huettel B."/>
            <person name="Barry K.W."/>
            <person name="Haridas S."/>
            <person name="Chen C."/>
            <person name="Bauer D."/>
            <person name="Andreopoulos W."/>
            <person name="Pangilinan J."/>
            <person name="LaButti K."/>
            <person name="Riley R."/>
            <person name="Lipzen A."/>
            <person name="Clum A."/>
            <person name="Drula E."/>
            <person name="Henrissat B."/>
            <person name="Kohler A."/>
            <person name="Grigoriev I.V."/>
            <person name="Martin F.M."/>
            <person name="Hacquard S."/>
        </authorList>
    </citation>
    <scope>NUCLEOTIDE SEQUENCE</scope>
    <source>
        <strain evidence="1">MPI-CAGE-AT-0023</strain>
    </source>
</reference>
<name>A0A9P9G7Y8_FUSRE</name>
<comment type="caution">
    <text evidence="1">The sequence shown here is derived from an EMBL/GenBank/DDBJ whole genome shotgun (WGS) entry which is preliminary data.</text>
</comment>
<dbReference type="RefSeq" id="XP_046044366.1">
    <property type="nucleotide sequence ID" value="XM_046184917.1"/>
</dbReference>
<dbReference type="AlphaFoldDB" id="A0A9P9G7Y8"/>
<dbReference type="Proteomes" id="UP000720189">
    <property type="component" value="Unassembled WGS sequence"/>
</dbReference>
<protein>
    <submittedName>
        <fullName evidence="1">Uncharacterized protein</fullName>
    </submittedName>
</protein>
<keyword evidence="2" id="KW-1185">Reference proteome</keyword>
<sequence>MAILWRRNSVHFQEINKFWQERLEYWTFGEHEQRSRWDGSDSKEGGSRNAVNGVVISYRHELMALPPYTETNDPYTHWQAYPIAGTQRDSMQSPSCDLKGLQVQL</sequence>
<accession>A0A9P9G7Y8</accession>
<evidence type="ECO:0000313" key="2">
    <source>
        <dbReference type="Proteomes" id="UP000720189"/>
    </source>
</evidence>
<dbReference type="GeneID" id="70214871"/>
<organism evidence="1 2">
    <name type="scientific">Fusarium redolens</name>
    <dbReference type="NCBI Taxonomy" id="48865"/>
    <lineage>
        <taxon>Eukaryota</taxon>
        <taxon>Fungi</taxon>
        <taxon>Dikarya</taxon>
        <taxon>Ascomycota</taxon>
        <taxon>Pezizomycotina</taxon>
        <taxon>Sordariomycetes</taxon>
        <taxon>Hypocreomycetidae</taxon>
        <taxon>Hypocreales</taxon>
        <taxon>Nectriaceae</taxon>
        <taxon>Fusarium</taxon>
        <taxon>Fusarium redolens species complex</taxon>
    </lineage>
</organism>
<dbReference type="EMBL" id="JAGMUX010000018">
    <property type="protein sequence ID" value="KAH7234021.1"/>
    <property type="molecule type" value="Genomic_DNA"/>
</dbReference>
<gene>
    <name evidence="1" type="ORF">BKA55DRAFT_145889</name>
</gene>
<proteinExistence type="predicted"/>
<evidence type="ECO:0000313" key="1">
    <source>
        <dbReference type="EMBL" id="KAH7234021.1"/>
    </source>
</evidence>